<dbReference type="CDD" id="cd01108">
    <property type="entry name" value="HTH_CueR"/>
    <property type="match status" value="1"/>
</dbReference>
<dbReference type="PROSITE" id="PS00552">
    <property type="entry name" value="HTH_MERR_1"/>
    <property type="match status" value="1"/>
</dbReference>
<dbReference type="GO" id="GO:0005507">
    <property type="term" value="F:copper ion binding"/>
    <property type="evidence" value="ECO:0007669"/>
    <property type="project" value="InterPro"/>
</dbReference>
<sequence>MPPLLQALTFPRQEGLDWTAHLVERGVPVLNIGQAAAASGVSAKMIRNYEAMGLLPAAPRTDAGYRQYGEADVQTLRFIRHARDLGFSLQAVGQLVGLWQDRRRPSRDVKALAEAHIRELDAKARELLAMKATLEHLVRGCRGDDRPECPIIESLASHAPSSGGCGHHHPVPTKEAS</sequence>
<dbReference type="AlphaFoldDB" id="A0A2U8FX88"/>
<dbReference type="InterPro" id="IPR000551">
    <property type="entry name" value="MerR-type_HTH_dom"/>
</dbReference>
<dbReference type="SMART" id="SM00422">
    <property type="entry name" value="HTH_MERR"/>
    <property type="match status" value="1"/>
</dbReference>
<accession>A0A2U8FX88</accession>
<dbReference type="PANTHER" id="PTHR30204">
    <property type="entry name" value="REDOX-CYCLING DRUG-SENSING TRANSCRIPTIONAL ACTIVATOR SOXR"/>
    <property type="match status" value="1"/>
</dbReference>
<dbReference type="GO" id="GO:0045893">
    <property type="term" value="P:positive regulation of DNA-templated transcription"/>
    <property type="evidence" value="ECO:0007669"/>
    <property type="project" value="InterPro"/>
</dbReference>
<keyword evidence="9" id="KW-1185">Reference proteome</keyword>
<dbReference type="NCBIfam" id="TIGR02044">
    <property type="entry name" value="CueR"/>
    <property type="match status" value="1"/>
</dbReference>
<keyword evidence="2" id="KW-0963">Cytoplasm</keyword>
<feature type="domain" description="HTH merR-type" evidence="7">
    <location>
        <begin position="29"/>
        <end position="98"/>
    </location>
</feature>
<evidence type="ECO:0000313" key="9">
    <source>
        <dbReference type="Proteomes" id="UP000244892"/>
    </source>
</evidence>
<evidence type="ECO:0000256" key="5">
    <source>
        <dbReference type="ARBA" id="ARBA00023163"/>
    </source>
</evidence>
<evidence type="ECO:0000256" key="4">
    <source>
        <dbReference type="ARBA" id="ARBA00023125"/>
    </source>
</evidence>
<feature type="region of interest" description="Disordered" evidence="6">
    <location>
        <begin position="157"/>
        <end position="177"/>
    </location>
</feature>
<dbReference type="InterPro" id="IPR015358">
    <property type="entry name" value="Tscrpt_reg_MerR_DNA-bd"/>
</dbReference>
<dbReference type="PANTHER" id="PTHR30204:SF94">
    <property type="entry name" value="HEAVY METAL-DEPENDENT TRANSCRIPTIONAL REGULATOR HI_0293-RELATED"/>
    <property type="match status" value="1"/>
</dbReference>
<evidence type="ECO:0000259" key="7">
    <source>
        <dbReference type="PROSITE" id="PS50937"/>
    </source>
</evidence>
<dbReference type="PRINTS" id="PR00040">
    <property type="entry name" value="HTHMERR"/>
</dbReference>
<dbReference type="OrthoDB" id="9808480at2"/>
<keyword evidence="4" id="KW-0238">DNA-binding</keyword>
<dbReference type="GO" id="GO:0003677">
    <property type="term" value="F:DNA binding"/>
    <property type="evidence" value="ECO:0007669"/>
    <property type="project" value="UniProtKB-KW"/>
</dbReference>
<dbReference type="GO" id="GO:0005737">
    <property type="term" value="C:cytoplasm"/>
    <property type="evidence" value="ECO:0007669"/>
    <property type="project" value="UniProtKB-SubCell"/>
</dbReference>
<reference evidence="8 9" key="1">
    <citation type="submission" date="2018-05" db="EMBL/GenBank/DDBJ databases">
        <title>complete genome sequence of Aquabacterium olei NBRC 110486.</title>
        <authorList>
            <person name="Tang B."/>
            <person name="Chang J."/>
            <person name="Zhang L."/>
            <person name="Yang H."/>
        </authorList>
    </citation>
    <scope>NUCLEOTIDE SEQUENCE [LARGE SCALE GENOMIC DNA]</scope>
    <source>
        <strain evidence="8 9">NBRC 110486</strain>
        <plasmid evidence="9">ptb101</plasmid>
    </source>
</reference>
<comment type="subcellular location">
    <subcellularLocation>
        <location evidence="1">Cytoplasm</location>
    </subcellularLocation>
</comment>
<dbReference type="InterPro" id="IPR011789">
    <property type="entry name" value="CueR"/>
</dbReference>
<evidence type="ECO:0000256" key="3">
    <source>
        <dbReference type="ARBA" id="ARBA00023015"/>
    </source>
</evidence>
<evidence type="ECO:0000313" key="8">
    <source>
        <dbReference type="EMBL" id="AWI55643.1"/>
    </source>
</evidence>
<dbReference type="PROSITE" id="PS50937">
    <property type="entry name" value="HTH_MERR_2"/>
    <property type="match status" value="1"/>
</dbReference>
<keyword evidence="3" id="KW-0805">Transcription regulation</keyword>
<organism evidence="8 9">
    <name type="scientific">Aquabacterium olei</name>
    <dbReference type="NCBI Taxonomy" id="1296669"/>
    <lineage>
        <taxon>Bacteria</taxon>
        <taxon>Pseudomonadati</taxon>
        <taxon>Pseudomonadota</taxon>
        <taxon>Betaproteobacteria</taxon>
        <taxon>Burkholderiales</taxon>
        <taxon>Aquabacterium</taxon>
    </lineage>
</organism>
<dbReference type="SUPFAM" id="SSF46955">
    <property type="entry name" value="Putative DNA-binding domain"/>
    <property type="match status" value="1"/>
</dbReference>
<dbReference type="Proteomes" id="UP000244892">
    <property type="component" value="Plasmid pTB101"/>
</dbReference>
<geneLocation type="plasmid" evidence="9">
    <name>ptb101</name>
</geneLocation>
<dbReference type="Gene3D" id="1.10.1660.10">
    <property type="match status" value="1"/>
</dbReference>
<dbReference type="InterPro" id="IPR047057">
    <property type="entry name" value="MerR_fam"/>
</dbReference>
<evidence type="ECO:0000256" key="1">
    <source>
        <dbReference type="ARBA" id="ARBA00004496"/>
    </source>
</evidence>
<keyword evidence="8" id="KW-0614">Plasmid</keyword>
<dbReference type="EMBL" id="CP029211">
    <property type="protein sequence ID" value="AWI55643.1"/>
    <property type="molecule type" value="Genomic_DNA"/>
</dbReference>
<dbReference type="Pfam" id="PF09278">
    <property type="entry name" value="MerR-DNA-bind"/>
    <property type="match status" value="1"/>
</dbReference>
<dbReference type="InterPro" id="IPR009061">
    <property type="entry name" value="DNA-bd_dom_put_sf"/>
</dbReference>
<dbReference type="KEGG" id="aon:DEH84_18890"/>
<name>A0A2U8FX88_9BURK</name>
<evidence type="ECO:0000256" key="2">
    <source>
        <dbReference type="ARBA" id="ARBA00022490"/>
    </source>
</evidence>
<protein>
    <submittedName>
        <fullName evidence="8">Cu(I)-responsive transcriptional regulator</fullName>
    </submittedName>
</protein>
<proteinExistence type="predicted"/>
<dbReference type="GO" id="GO:0003700">
    <property type="term" value="F:DNA-binding transcription factor activity"/>
    <property type="evidence" value="ECO:0007669"/>
    <property type="project" value="InterPro"/>
</dbReference>
<gene>
    <name evidence="8" type="primary">cueR</name>
    <name evidence="8" type="ORF">DEH84_18890</name>
</gene>
<dbReference type="Pfam" id="PF00376">
    <property type="entry name" value="MerR"/>
    <property type="match status" value="1"/>
</dbReference>
<evidence type="ECO:0000256" key="6">
    <source>
        <dbReference type="SAM" id="MobiDB-lite"/>
    </source>
</evidence>
<keyword evidence="5" id="KW-0804">Transcription</keyword>